<gene>
    <name evidence="1" type="ORF">FS320_26590</name>
</gene>
<accession>A0A5N7MNQ3</accession>
<dbReference type="Proteomes" id="UP000403266">
    <property type="component" value="Unassembled WGS sequence"/>
</dbReference>
<dbReference type="AlphaFoldDB" id="A0A5N7MNQ3"/>
<dbReference type="OrthoDB" id="7724906at2"/>
<proteinExistence type="predicted"/>
<protein>
    <submittedName>
        <fullName evidence="1">Uncharacterized protein</fullName>
    </submittedName>
</protein>
<keyword evidence="2" id="KW-1185">Reference proteome</keyword>
<evidence type="ECO:0000313" key="2">
    <source>
        <dbReference type="Proteomes" id="UP000403266"/>
    </source>
</evidence>
<dbReference type="RefSeq" id="WP_152715032.1">
    <property type="nucleotide sequence ID" value="NZ_VOSK01000159.1"/>
</dbReference>
<name>A0A5N7MNQ3_9HYPH</name>
<reference evidence="1 2" key="1">
    <citation type="journal article" date="2019" name="Syst. Appl. Microbiol.">
        <title>Microvirga tunisiensis sp. nov., a root nodule symbiotic bacterium isolated from Lupinus micranthus and L. luteus grown in Northern Tunisia.</title>
        <authorList>
            <person name="Msaddak A."/>
            <person name="Rejili M."/>
            <person name="Duran D."/>
            <person name="Mars M."/>
            <person name="Palacios J.M."/>
            <person name="Ruiz-Argueso T."/>
            <person name="Rey L."/>
            <person name="Imperial J."/>
        </authorList>
    </citation>
    <scope>NUCLEOTIDE SEQUENCE [LARGE SCALE GENOMIC DNA]</scope>
    <source>
        <strain evidence="1 2">Lmie10</strain>
    </source>
</reference>
<evidence type="ECO:0000313" key="1">
    <source>
        <dbReference type="EMBL" id="MPR28615.1"/>
    </source>
</evidence>
<organism evidence="1 2">
    <name type="scientific">Microvirga tunisiensis</name>
    <dbReference type="NCBI Taxonomy" id="2108360"/>
    <lineage>
        <taxon>Bacteria</taxon>
        <taxon>Pseudomonadati</taxon>
        <taxon>Pseudomonadota</taxon>
        <taxon>Alphaproteobacteria</taxon>
        <taxon>Hyphomicrobiales</taxon>
        <taxon>Methylobacteriaceae</taxon>
        <taxon>Microvirga</taxon>
    </lineage>
</organism>
<sequence length="363" mass="37871">MCAAVVQAPALAQNATDAMKSYDLLAAGTYAEPPVAMWKDVLDKANESMKKIVDPSILKKRSPGQYVVGAVFGREFKVGDASVAVSIYQGGGACDGGANSSSSTQTWGTDCPVRIQLKQGENVRVVEGKACAPYDWALGEKDPYGGDRAYVTYNASKGALDFSVTSRRKVVKACNTSIKVGTLAGTGEPVAEAAGSAPSGGAAISGVTAAYSDTSGKTCKQQREHSELSEWTCSAPAGRKVVFGDTGGLFGVQFGKKGDSDLEPMFRPGGDATGKKIEWRMKDGQPIASILRVFVSEDIGSTKQVLLVTKIDGDRACHMAYVDAQIADANVRAAEIADGKSAAFKCGSDKPEKVGSPAKIGDE</sequence>
<comment type="caution">
    <text evidence="1">The sequence shown here is derived from an EMBL/GenBank/DDBJ whole genome shotgun (WGS) entry which is preliminary data.</text>
</comment>
<dbReference type="EMBL" id="VOSK01000159">
    <property type="protein sequence ID" value="MPR28615.1"/>
    <property type="molecule type" value="Genomic_DNA"/>
</dbReference>